<protein>
    <submittedName>
        <fullName evidence="2">Uncharacterized protein</fullName>
    </submittedName>
</protein>
<evidence type="ECO:0000313" key="2">
    <source>
        <dbReference type="EMBL" id="PFG45031.1"/>
    </source>
</evidence>
<comment type="caution">
    <text evidence="2">The sequence shown here is derived from an EMBL/GenBank/DDBJ whole genome shotgun (WGS) entry which is preliminary data.</text>
</comment>
<keyword evidence="3" id="KW-1185">Reference proteome</keyword>
<feature type="region of interest" description="Disordered" evidence="1">
    <location>
        <begin position="139"/>
        <end position="158"/>
    </location>
</feature>
<name>A0A2A9F2N4_9MICO</name>
<dbReference type="Pfam" id="PF20213">
    <property type="entry name" value="DUF6573"/>
    <property type="match status" value="1"/>
</dbReference>
<gene>
    <name evidence="2" type="ORF">ATJ97_0084</name>
</gene>
<sequence length="158" mass="16871">MPGLFDDADVISTYTRTQALADGALVTLPAQLVGEAGFTCPIDMTAGAWADTVRWTDVEESAKPFGTGQDETGRAWDVLTMLRLSLASHTKRTGAHRYGDRIPVTLVRVPPSGTDTLPRPATLHAVLGADEDHTPTITLMRPDEADQPTGDPAPRAAH</sequence>
<proteinExistence type="predicted"/>
<dbReference type="EMBL" id="PDJI01000002">
    <property type="protein sequence ID" value="PFG45031.1"/>
    <property type="molecule type" value="Genomic_DNA"/>
</dbReference>
<evidence type="ECO:0000256" key="1">
    <source>
        <dbReference type="SAM" id="MobiDB-lite"/>
    </source>
</evidence>
<reference evidence="2 3" key="1">
    <citation type="submission" date="2017-10" db="EMBL/GenBank/DDBJ databases">
        <title>Sequencing the genomes of 1000 actinobacteria strains.</title>
        <authorList>
            <person name="Klenk H.-P."/>
        </authorList>
    </citation>
    <scope>NUCLEOTIDE SEQUENCE [LARGE SCALE GENOMIC DNA]</scope>
    <source>
        <strain evidence="2 3">DSM 21838</strain>
    </source>
</reference>
<accession>A0A2A9F2N4</accession>
<dbReference type="AlphaFoldDB" id="A0A2A9F2N4"/>
<organism evidence="2 3">
    <name type="scientific">Georgenia soli</name>
    <dbReference type="NCBI Taxonomy" id="638953"/>
    <lineage>
        <taxon>Bacteria</taxon>
        <taxon>Bacillati</taxon>
        <taxon>Actinomycetota</taxon>
        <taxon>Actinomycetes</taxon>
        <taxon>Micrococcales</taxon>
        <taxon>Bogoriellaceae</taxon>
        <taxon>Georgenia</taxon>
    </lineage>
</organism>
<evidence type="ECO:0000313" key="3">
    <source>
        <dbReference type="Proteomes" id="UP000222106"/>
    </source>
</evidence>
<dbReference type="InterPro" id="IPR046480">
    <property type="entry name" value="DUF6573"/>
</dbReference>
<dbReference type="Proteomes" id="UP000222106">
    <property type="component" value="Unassembled WGS sequence"/>
</dbReference>